<organism evidence="3 4">
    <name type="scientific">Skeletonema marinoi</name>
    <dbReference type="NCBI Taxonomy" id="267567"/>
    <lineage>
        <taxon>Eukaryota</taxon>
        <taxon>Sar</taxon>
        <taxon>Stramenopiles</taxon>
        <taxon>Ochrophyta</taxon>
        <taxon>Bacillariophyta</taxon>
        <taxon>Coscinodiscophyceae</taxon>
        <taxon>Thalassiosirophycidae</taxon>
        <taxon>Thalassiosirales</taxon>
        <taxon>Skeletonemataceae</taxon>
        <taxon>Skeletonema</taxon>
        <taxon>Skeletonema marinoi-dohrnii complex</taxon>
    </lineage>
</organism>
<keyword evidence="3" id="KW-0418">Kinase</keyword>
<feature type="compositionally biased region" description="Polar residues" evidence="1">
    <location>
        <begin position="125"/>
        <end position="136"/>
    </location>
</feature>
<comment type="caution">
    <text evidence="3">The sequence shown here is derived from an EMBL/GenBank/DDBJ whole genome shotgun (WGS) entry which is preliminary data.</text>
</comment>
<dbReference type="PANTHER" id="PTHR36796">
    <property type="entry name" value="PROTEIN KINASE SUPERFAMILY PROTEIN"/>
    <property type="match status" value="1"/>
</dbReference>
<dbReference type="GO" id="GO:0016301">
    <property type="term" value="F:kinase activity"/>
    <property type="evidence" value="ECO:0007669"/>
    <property type="project" value="UniProtKB-KW"/>
</dbReference>
<feature type="compositionally biased region" description="Polar residues" evidence="1">
    <location>
        <begin position="189"/>
        <end position="200"/>
    </location>
</feature>
<name>A0AAD9DBJ1_9STRA</name>
<sequence>MMVHRSAYALFIIANLIRCSDAFTSPPQTTTTVTRSCGVSTILHGSSDDNNNNEDDDSVEIFYDDFGGTIGDVVSSTSSDISSSLSAAALQTNIEQQQEEELPEFNDTTEQQTQQPSKELISTPLPKSSTDTSKNDLTGALSREFTLGRDLLLSDYAGSLGFDQVTDWQYYTTDLATGQREDKAANPFDPNQPSRTRSKSGSVVRIFRGEFTGRIGGILRSRGLDTRVLLKEFAVDDDDDVMLLNLASDEQRSLAKIQSSWLQGYCMSATNNAQSMLEQLEGGEWREAAQRRYVDGLTDTPTTKDDEHLATMLECTSKKKAPFTSILGQLNLNDYYDDEDMNPNEWYKSLGVKPPKPGSIWVVYDYHGLSTASSYAVPLIIQQSKLPPKRGMFGNIVQAPPLPPFRERGRYMIRGILKGMLQSIATAHAADLVHRSIGKNSFILSSVGQDKREATSPYAVVVERLRVVLSDWGFSRDIQEAVLEKEFSGRCRMFGIPSLSSYDYQRASSYEDTIRMEEAAHQFAKAEDLHACGFVFLSMLFTTLADPATLSAPLPATDDDTLQRLFSEIFEKDVDELREYYANEDVWSAVVSLLDMEDRAGWDLLGKLLLSREEVSDWYKNDGGDQDVELTSAQALLGHPFFKMKII</sequence>
<proteinExistence type="predicted"/>
<evidence type="ECO:0000256" key="2">
    <source>
        <dbReference type="SAM" id="SignalP"/>
    </source>
</evidence>
<dbReference type="PANTHER" id="PTHR36796:SF1">
    <property type="entry name" value="PROTEIN KINASE SUPERFAMILY PROTEIN"/>
    <property type="match status" value="1"/>
</dbReference>
<dbReference type="AlphaFoldDB" id="A0AAD9DBJ1"/>
<keyword evidence="3" id="KW-0808">Transferase</keyword>
<gene>
    <name evidence="3" type="ORF">QTG54_009693</name>
</gene>
<dbReference type="EC" id="2.7.-.-" evidence="3"/>
<reference evidence="3" key="1">
    <citation type="submission" date="2023-06" db="EMBL/GenBank/DDBJ databases">
        <title>Survivors Of The Sea: Transcriptome response of Skeletonema marinoi to long-term dormancy.</title>
        <authorList>
            <person name="Pinder M.I.M."/>
            <person name="Kourtchenko O."/>
            <person name="Robertson E.K."/>
            <person name="Larsson T."/>
            <person name="Maumus F."/>
            <person name="Osuna-Cruz C.M."/>
            <person name="Vancaester E."/>
            <person name="Stenow R."/>
            <person name="Vandepoele K."/>
            <person name="Ploug H."/>
            <person name="Bruchert V."/>
            <person name="Godhe A."/>
            <person name="Topel M."/>
        </authorList>
    </citation>
    <scope>NUCLEOTIDE SEQUENCE</scope>
    <source>
        <strain evidence="3">R05AC</strain>
    </source>
</reference>
<evidence type="ECO:0000313" key="4">
    <source>
        <dbReference type="Proteomes" id="UP001224775"/>
    </source>
</evidence>
<feature type="compositionally biased region" description="Polar residues" evidence="1">
    <location>
        <begin position="106"/>
        <end position="117"/>
    </location>
</feature>
<keyword evidence="4" id="KW-1185">Reference proteome</keyword>
<accession>A0AAD9DBJ1</accession>
<dbReference type="EMBL" id="JATAAI010000017">
    <property type="protein sequence ID" value="KAK1739934.1"/>
    <property type="molecule type" value="Genomic_DNA"/>
</dbReference>
<feature type="chain" id="PRO_5041974980" evidence="2">
    <location>
        <begin position="23"/>
        <end position="647"/>
    </location>
</feature>
<dbReference type="Proteomes" id="UP001224775">
    <property type="component" value="Unassembled WGS sequence"/>
</dbReference>
<protein>
    <submittedName>
        <fullName evidence="3">Protein kinase family protein</fullName>
        <ecNumber evidence="3">2.7.-.-</ecNumber>
    </submittedName>
</protein>
<feature type="signal peptide" evidence="2">
    <location>
        <begin position="1"/>
        <end position="22"/>
    </location>
</feature>
<feature type="region of interest" description="Disordered" evidence="1">
    <location>
        <begin position="95"/>
        <end position="136"/>
    </location>
</feature>
<evidence type="ECO:0000256" key="1">
    <source>
        <dbReference type="SAM" id="MobiDB-lite"/>
    </source>
</evidence>
<keyword evidence="2" id="KW-0732">Signal</keyword>
<dbReference type="Gene3D" id="1.10.510.10">
    <property type="entry name" value="Transferase(Phosphotransferase) domain 1"/>
    <property type="match status" value="1"/>
</dbReference>
<feature type="region of interest" description="Disordered" evidence="1">
    <location>
        <begin position="181"/>
        <end position="200"/>
    </location>
</feature>
<evidence type="ECO:0000313" key="3">
    <source>
        <dbReference type="EMBL" id="KAK1739934.1"/>
    </source>
</evidence>